<sequence length="135" mass="15004">MITSAEEFVRLRTSEVPEEYRRAAHEPAPLDVWLQVVATHPEMRFWVAQNKTVPRSVLELLAADPDVRVREMVARKRSAGEALLLRLATDRRPSVRRAVAGNPKAPAAVLAQLRLDPDDGVARAADRPLTEPPAD</sequence>
<dbReference type="EMBL" id="BOML01000012">
    <property type="protein sequence ID" value="GID99930.1"/>
    <property type="molecule type" value="Genomic_DNA"/>
</dbReference>
<gene>
    <name evidence="1" type="ORF">Adu01nite_12810</name>
</gene>
<dbReference type="InterPro" id="IPR011989">
    <property type="entry name" value="ARM-like"/>
</dbReference>
<evidence type="ECO:0000313" key="1">
    <source>
        <dbReference type="EMBL" id="GID99930.1"/>
    </source>
</evidence>
<dbReference type="Pfam" id="PF01816">
    <property type="entry name" value="LRV"/>
    <property type="match status" value="1"/>
</dbReference>
<evidence type="ECO:0000313" key="2">
    <source>
        <dbReference type="Proteomes" id="UP000637628"/>
    </source>
</evidence>
<protein>
    <recommendedName>
        <fullName evidence="3">Leucine rich repeat variant</fullName>
    </recommendedName>
</protein>
<proteinExistence type="predicted"/>
<keyword evidence="2" id="KW-1185">Reference proteome</keyword>
<name>A0ABQ3YQV5_9ACTN</name>
<reference evidence="1 2" key="1">
    <citation type="submission" date="2021-01" db="EMBL/GenBank/DDBJ databases">
        <title>Whole genome shotgun sequence of Actinoplanes durhamensis NBRC 14914.</title>
        <authorList>
            <person name="Komaki H."/>
            <person name="Tamura T."/>
        </authorList>
    </citation>
    <scope>NUCLEOTIDE SEQUENCE [LARGE SCALE GENOMIC DNA]</scope>
    <source>
        <strain evidence="1 2">NBRC 14914</strain>
    </source>
</reference>
<dbReference type="InterPro" id="IPR004830">
    <property type="entry name" value="LRR_variant"/>
</dbReference>
<accession>A0ABQ3YQV5</accession>
<dbReference type="RefSeq" id="WP_203725583.1">
    <property type="nucleotide sequence ID" value="NZ_BAAATX010000015.1"/>
</dbReference>
<comment type="caution">
    <text evidence="1">The sequence shown here is derived from an EMBL/GenBank/DDBJ whole genome shotgun (WGS) entry which is preliminary data.</text>
</comment>
<evidence type="ECO:0008006" key="3">
    <source>
        <dbReference type="Google" id="ProtNLM"/>
    </source>
</evidence>
<organism evidence="1 2">
    <name type="scientific">Paractinoplanes durhamensis</name>
    <dbReference type="NCBI Taxonomy" id="113563"/>
    <lineage>
        <taxon>Bacteria</taxon>
        <taxon>Bacillati</taxon>
        <taxon>Actinomycetota</taxon>
        <taxon>Actinomycetes</taxon>
        <taxon>Micromonosporales</taxon>
        <taxon>Micromonosporaceae</taxon>
        <taxon>Paractinoplanes</taxon>
    </lineage>
</organism>
<dbReference type="Gene3D" id="1.25.10.10">
    <property type="entry name" value="Leucine-rich Repeat Variant"/>
    <property type="match status" value="1"/>
</dbReference>
<dbReference type="InterPro" id="IPR016024">
    <property type="entry name" value="ARM-type_fold"/>
</dbReference>
<dbReference type="Proteomes" id="UP000637628">
    <property type="component" value="Unassembled WGS sequence"/>
</dbReference>
<dbReference type="SUPFAM" id="SSF48371">
    <property type="entry name" value="ARM repeat"/>
    <property type="match status" value="1"/>
</dbReference>